<dbReference type="InterPro" id="IPR036691">
    <property type="entry name" value="Endo/exonu/phosph_ase_sf"/>
</dbReference>
<name>A0ABT2I5T5_9SPHN</name>
<evidence type="ECO:0000313" key="4">
    <source>
        <dbReference type="Proteomes" id="UP001165583"/>
    </source>
</evidence>
<comment type="caution">
    <text evidence="3">The sequence shown here is derived from an EMBL/GenBank/DDBJ whole genome shotgun (WGS) entry which is preliminary data.</text>
</comment>
<keyword evidence="4" id="KW-1185">Reference proteome</keyword>
<dbReference type="Proteomes" id="UP001165583">
    <property type="component" value="Unassembled WGS sequence"/>
</dbReference>
<evidence type="ECO:0000313" key="3">
    <source>
        <dbReference type="EMBL" id="MCT2399912.1"/>
    </source>
</evidence>
<dbReference type="Pfam" id="PF03372">
    <property type="entry name" value="Exo_endo_phos"/>
    <property type="match status" value="1"/>
</dbReference>
<sequence length="319" mass="34533">MHDVEASAAATRRPRFPRQLQLLPAVALTAIPLIGQGGRWWAWADTLNAFLGPTAILLALIALHGFARRQWTAVTVATIGAALALIQLGSGVLRASPRQDGATDTVRVLTVSAYHANPHPFVLRDMISKLDPDLAFIQEADGAAAEALAQALPGHHRVLSCPAARCSLVIVSRWPLARSDRPDLHAHDLPDLLAAEVSAPFARFRVVTLHLPRMLSPQAERHRGMLVDLVRSGNRLPTIAGGDFNLATGSFALSALERQSGLRRLDRYVPSYPANLFFPAVVPIDHVLSDGHWDSLGCRGLSVAGSDHRAVLCRLRLRP</sequence>
<keyword evidence="1" id="KW-0472">Membrane</keyword>
<feature type="transmembrane region" description="Helical" evidence="1">
    <location>
        <begin position="47"/>
        <end position="66"/>
    </location>
</feature>
<proteinExistence type="predicted"/>
<feature type="transmembrane region" description="Helical" evidence="1">
    <location>
        <begin position="73"/>
        <end position="93"/>
    </location>
</feature>
<dbReference type="InterPro" id="IPR005135">
    <property type="entry name" value="Endo/exonuclease/phosphatase"/>
</dbReference>
<accession>A0ABT2I5T5</accession>
<evidence type="ECO:0000259" key="2">
    <source>
        <dbReference type="Pfam" id="PF03372"/>
    </source>
</evidence>
<feature type="transmembrane region" description="Helical" evidence="1">
    <location>
        <begin position="22"/>
        <end position="41"/>
    </location>
</feature>
<protein>
    <recommendedName>
        <fullName evidence="2">Endonuclease/exonuclease/phosphatase domain-containing protein</fullName>
    </recommendedName>
</protein>
<gene>
    <name evidence="3" type="ORF">NZK81_10145</name>
</gene>
<reference evidence="3" key="1">
    <citation type="submission" date="2022-09" db="EMBL/GenBank/DDBJ databases">
        <title>Novosphingobium sp. Nov., a polycyclic aromatic hydrocarbon-degrading bacterium isolated form mangrove sediments in HongKong.</title>
        <authorList>
            <person name="Hu Z."/>
        </authorList>
    </citation>
    <scope>NUCLEOTIDE SEQUENCE</scope>
    <source>
        <strain evidence="3">HK4-1</strain>
    </source>
</reference>
<feature type="domain" description="Endonuclease/exonuclease/phosphatase" evidence="2">
    <location>
        <begin position="123"/>
        <end position="308"/>
    </location>
</feature>
<keyword evidence="1" id="KW-0812">Transmembrane</keyword>
<dbReference type="Gene3D" id="3.60.10.10">
    <property type="entry name" value="Endonuclease/exonuclease/phosphatase"/>
    <property type="match status" value="1"/>
</dbReference>
<dbReference type="EMBL" id="JANZXA010000006">
    <property type="protein sequence ID" value="MCT2399912.1"/>
    <property type="molecule type" value="Genomic_DNA"/>
</dbReference>
<organism evidence="3 4">
    <name type="scientific">Novosphingobium mangrovi</name>
    <name type="common">ex Huang et al. 2023</name>
    <dbReference type="NCBI Taxonomy" id="2976432"/>
    <lineage>
        <taxon>Bacteria</taxon>
        <taxon>Pseudomonadati</taxon>
        <taxon>Pseudomonadota</taxon>
        <taxon>Alphaproteobacteria</taxon>
        <taxon>Sphingomonadales</taxon>
        <taxon>Sphingomonadaceae</taxon>
        <taxon>Novosphingobium</taxon>
    </lineage>
</organism>
<evidence type="ECO:0000256" key="1">
    <source>
        <dbReference type="SAM" id="Phobius"/>
    </source>
</evidence>
<dbReference type="SUPFAM" id="SSF56219">
    <property type="entry name" value="DNase I-like"/>
    <property type="match status" value="1"/>
</dbReference>
<keyword evidence="1" id="KW-1133">Transmembrane helix</keyword>